<name>A0A6J6SGP5_9ZZZZ</name>
<dbReference type="AlphaFoldDB" id="A0A6J6SGP5"/>
<dbReference type="EMBL" id="CAESGF010000015">
    <property type="protein sequence ID" value="CAB4364598.1"/>
    <property type="molecule type" value="Genomic_DNA"/>
</dbReference>
<comment type="cofactor">
    <cofactor evidence="1">
        <name>FAD</name>
        <dbReference type="ChEBI" id="CHEBI:57692"/>
    </cofactor>
</comment>
<dbReference type="PANTHER" id="PTHR45754:SF3">
    <property type="entry name" value="METHYLENETETRAHYDROFOLATE REDUCTASE (NADPH)"/>
    <property type="match status" value="1"/>
</dbReference>
<dbReference type="InterPro" id="IPR003171">
    <property type="entry name" value="Mehydrof_redctse-like"/>
</dbReference>
<accession>A0A6J6SGP5</accession>
<dbReference type="GO" id="GO:0009086">
    <property type="term" value="P:methionine biosynthetic process"/>
    <property type="evidence" value="ECO:0007669"/>
    <property type="project" value="TreeGrafter"/>
</dbReference>
<evidence type="ECO:0000313" key="7">
    <source>
        <dbReference type="EMBL" id="CAB4364598.1"/>
    </source>
</evidence>
<dbReference type="SUPFAM" id="SSF51730">
    <property type="entry name" value="FAD-linked oxidoreductase"/>
    <property type="match status" value="1"/>
</dbReference>
<organism evidence="8">
    <name type="scientific">freshwater metagenome</name>
    <dbReference type="NCBI Taxonomy" id="449393"/>
    <lineage>
        <taxon>unclassified sequences</taxon>
        <taxon>metagenomes</taxon>
        <taxon>ecological metagenomes</taxon>
    </lineage>
</organism>
<evidence type="ECO:0000313" key="8">
    <source>
        <dbReference type="EMBL" id="CAB4733878.1"/>
    </source>
</evidence>
<sequence length="286" mass="31570">MARISDLLAGGRTCSFEFFPPKHEAGWLSLGRTISELEDLQPDFVSVTYGAGGSTRTKTADLVSWVRRQTAIAPMAHLTCQGHTRADIRDILMDYRAENVENILALGGDPPAHGADPVPSDYRFSGELVDDIREFGGFSVGVAAHPELHPRSPDRLTDRRHLADKLQRADFAITQFFFDVEHYRQMVDELADLGTTKPVVPGIMPISNLGQVTRMAHMSGAEVPEWVQKAMSKAGDDLDEGERIGVELATELCARLLEAGAPGLHFYTLNRSWATRQIFANLNLRA</sequence>
<evidence type="ECO:0000256" key="1">
    <source>
        <dbReference type="ARBA" id="ARBA00001974"/>
    </source>
</evidence>
<dbReference type="UniPathway" id="UPA00193"/>
<dbReference type="Gene3D" id="3.20.20.220">
    <property type="match status" value="1"/>
</dbReference>
<reference evidence="8" key="1">
    <citation type="submission" date="2020-05" db="EMBL/GenBank/DDBJ databases">
        <authorList>
            <person name="Chiriac C."/>
            <person name="Salcher M."/>
            <person name="Ghai R."/>
            <person name="Kavagutti S V."/>
        </authorList>
    </citation>
    <scope>NUCLEOTIDE SEQUENCE</scope>
</reference>
<dbReference type="EMBL" id="CAEZYF010000016">
    <property type="protein sequence ID" value="CAB4733878.1"/>
    <property type="molecule type" value="Genomic_DNA"/>
</dbReference>
<keyword evidence="4" id="KW-0285">Flavoprotein</keyword>
<keyword evidence="6" id="KW-0560">Oxidoreductase</keyword>
<dbReference type="GO" id="GO:0071949">
    <property type="term" value="F:FAD binding"/>
    <property type="evidence" value="ECO:0007669"/>
    <property type="project" value="TreeGrafter"/>
</dbReference>
<evidence type="ECO:0000256" key="4">
    <source>
        <dbReference type="ARBA" id="ARBA00022630"/>
    </source>
</evidence>
<gene>
    <name evidence="8" type="ORF">UFOPK2656_02328</name>
    <name evidence="9" type="ORF">UFOPK3099_01852</name>
    <name evidence="10" type="ORF">UFOPK3651_02913</name>
    <name evidence="11" type="ORF">UFOPK3931_01524</name>
    <name evidence="7" type="ORF">UFOPK4189_02357</name>
</gene>
<dbReference type="CDD" id="cd00537">
    <property type="entry name" value="MTHFR"/>
    <property type="match status" value="1"/>
</dbReference>
<dbReference type="GO" id="GO:0005829">
    <property type="term" value="C:cytosol"/>
    <property type="evidence" value="ECO:0007669"/>
    <property type="project" value="TreeGrafter"/>
</dbReference>
<comment type="similarity">
    <text evidence="3">Belongs to the methylenetetrahydrofolate reductase family.</text>
</comment>
<evidence type="ECO:0000313" key="10">
    <source>
        <dbReference type="EMBL" id="CAB4951916.1"/>
    </source>
</evidence>
<dbReference type="GO" id="GO:0004489">
    <property type="term" value="F:methylenetetrahydrofolate reductase [NAD(P)H] activity"/>
    <property type="evidence" value="ECO:0007669"/>
    <property type="project" value="InterPro"/>
</dbReference>
<evidence type="ECO:0000313" key="9">
    <source>
        <dbReference type="EMBL" id="CAB4828311.1"/>
    </source>
</evidence>
<dbReference type="GO" id="GO:0035999">
    <property type="term" value="P:tetrahydrofolate interconversion"/>
    <property type="evidence" value="ECO:0007669"/>
    <property type="project" value="UniProtKB-UniPathway"/>
</dbReference>
<evidence type="ECO:0000256" key="2">
    <source>
        <dbReference type="ARBA" id="ARBA00004777"/>
    </source>
</evidence>
<evidence type="ECO:0000256" key="5">
    <source>
        <dbReference type="ARBA" id="ARBA00022827"/>
    </source>
</evidence>
<proteinExistence type="inferred from homology"/>
<dbReference type="PANTHER" id="PTHR45754">
    <property type="entry name" value="METHYLENETETRAHYDROFOLATE REDUCTASE"/>
    <property type="match status" value="1"/>
</dbReference>
<evidence type="ECO:0000256" key="6">
    <source>
        <dbReference type="ARBA" id="ARBA00023002"/>
    </source>
</evidence>
<dbReference type="InterPro" id="IPR029041">
    <property type="entry name" value="FAD-linked_oxidoreductase-like"/>
</dbReference>
<dbReference type="EMBL" id="CAFBOL010000036">
    <property type="protein sequence ID" value="CAB4991903.1"/>
    <property type="molecule type" value="Genomic_DNA"/>
</dbReference>
<dbReference type="EMBL" id="CAFBMT010000024">
    <property type="protein sequence ID" value="CAB4951916.1"/>
    <property type="molecule type" value="Genomic_DNA"/>
</dbReference>
<evidence type="ECO:0000256" key="3">
    <source>
        <dbReference type="ARBA" id="ARBA00006743"/>
    </source>
</evidence>
<protein>
    <submittedName>
        <fullName evidence="8">Unannotated protein</fullName>
    </submittedName>
</protein>
<dbReference type="Pfam" id="PF02219">
    <property type="entry name" value="MTHFR"/>
    <property type="match status" value="1"/>
</dbReference>
<dbReference type="EMBL" id="CAFAAV010000154">
    <property type="protein sequence ID" value="CAB4828311.1"/>
    <property type="molecule type" value="Genomic_DNA"/>
</dbReference>
<keyword evidence="5" id="KW-0274">FAD</keyword>
<evidence type="ECO:0000313" key="11">
    <source>
        <dbReference type="EMBL" id="CAB4991903.1"/>
    </source>
</evidence>
<comment type="pathway">
    <text evidence="2">One-carbon metabolism; tetrahydrofolate interconversion.</text>
</comment>